<dbReference type="RefSeq" id="WP_039222456.1">
    <property type="nucleotide sequence ID" value="NZ_JWLW01000056.1"/>
</dbReference>
<dbReference type="EMBL" id="JWLW01000056">
    <property type="protein sequence ID" value="KHT46340.1"/>
    <property type="molecule type" value="Genomic_DNA"/>
</dbReference>
<dbReference type="InterPro" id="IPR046513">
    <property type="entry name" value="DUF6691"/>
</dbReference>
<sequence>MRAIIASLICGLLFGLGLIISGMSNPARVLNFLDFSANWDATLAFVMGGAILVAAPGMYWVRKRSKPLFANKFDIPTSKTIDAKLILGSAAFGIGWGISGFCPGPAVVAIASLQTDVLLFVGAMIVGMLAQHWLKPKAA</sequence>
<dbReference type="Pfam" id="PF20398">
    <property type="entry name" value="DUF6691"/>
    <property type="match status" value="1"/>
</dbReference>
<keyword evidence="1" id="KW-0812">Transmembrane</keyword>
<accession>A0A0B3XZB1</accession>
<keyword evidence="1" id="KW-1133">Transmembrane helix</keyword>
<proteinExistence type="predicted"/>
<keyword evidence="3" id="KW-1185">Reference proteome</keyword>
<feature type="transmembrane region" description="Helical" evidence="1">
    <location>
        <begin position="81"/>
        <end position="101"/>
    </location>
</feature>
<dbReference type="AlphaFoldDB" id="A0A0B3XZB1"/>
<protein>
    <submittedName>
        <fullName evidence="2">Membrane protein</fullName>
    </submittedName>
</protein>
<feature type="transmembrane region" description="Helical" evidence="1">
    <location>
        <begin position="42"/>
        <end position="61"/>
    </location>
</feature>
<organism evidence="2 3">
    <name type="scientific">Alteromonas marina</name>
    <dbReference type="NCBI Taxonomy" id="203795"/>
    <lineage>
        <taxon>Bacteria</taxon>
        <taxon>Pseudomonadati</taxon>
        <taxon>Pseudomonadota</taxon>
        <taxon>Gammaproteobacteria</taxon>
        <taxon>Alteromonadales</taxon>
        <taxon>Alteromonadaceae</taxon>
        <taxon>Alteromonas/Salinimonas group</taxon>
        <taxon>Alteromonas</taxon>
    </lineage>
</organism>
<evidence type="ECO:0000256" key="1">
    <source>
        <dbReference type="SAM" id="Phobius"/>
    </source>
</evidence>
<keyword evidence="1" id="KW-0472">Membrane</keyword>
<evidence type="ECO:0000313" key="2">
    <source>
        <dbReference type="EMBL" id="KHT46340.1"/>
    </source>
</evidence>
<feature type="transmembrane region" description="Helical" evidence="1">
    <location>
        <begin position="107"/>
        <end position="130"/>
    </location>
</feature>
<name>A0A0B3XZB1_9ALTE</name>
<gene>
    <name evidence="2" type="ORF">RJ41_14830</name>
</gene>
<comment type="caution">
    <text evidence="2">The sequence shown here is derived from an EMBL/GenBank/DDBJ whole genome shotgun (WGS) entry which is preliminary data.</text>
</comment>
<dbReference type="Proteomes" id="UP000031197">
    <property type="component" value="Unassembled WGS sequence"/>
</dbReference>
<evidence type="ECO:0000313" key="3">
    <source>
        <dbReference type="Proteomes" id="UP000031197"/>
    </source>
</evidence>
<reference evidence="2 3" key="1">
    <citation type="submission" date="2014-12" db="EMBL/GenBank/DDBJ databases">
        <title>Genome sequencing of Alteromonas marina AD001.</title>
        <authorList>
            <person name="Adrian T.G.S."/>
            <person name="Chan K.G."/>
        </authorList>
    </citation>
    <scope>NUCLEOTIDE SEQUENCE [LARGE SCALE GENOMIC DNA]</scope>
    <source>
        <strain evidence="2 3">AD001</strain>
    </source>
</reference>
<dbReference type="OrthoDB" id="9790409at2"/>